<gene>
    <name evidence="1" type="ORF">SAMN05444008_112130</name>
</gene>
<dbReference type="EMBL" id="FQUO01000012">
    <property type="protein sequence ID" value="SHF81092.1"/>
    <property type="molecule type" value="Genomic_DNA"/>
</dbReference>
<evidence type="ECO:0000313" key="2">
    <source>
        <dbReference type="Proteomes" id="UP000184368"/>
    </source>
</evidence>
<sequence length="52" mass="6065">MKQLALRFFDCLRAGKLPKSPGMPNLYRVYRTGIRSHCRYSRKLLQSETSCS</sequence>
<dbReference type="AlphaFoldDB" id="A0A1M5EPX7"/>
<reference evidence="1 2" key="1">
    <citation type="submission" date="2016-11" db="EMBL/GenBank/DDBJ databases">
        <authorList>
            <person name="Jaros S."/>
            <person name="Januszkiewicz K."/>
            <person name="Wedrychowicz H."/>
        </authorList>
    </citation>
    <scope>NUCLEOTIDE SEQUENCE [LARGE SCALE GENOMIC DNA]</scope>
    <source>
        <strain evidence="1 2">DSM 26897</strain>
    </source>
</reference>
<keyword evidence="2" id="KW-1185">Reference proteome</keyword>
<organism evidence="1 2">
    <name type="scientific">Cnuella takakiae</name>
    <dbReference type="NCBI Taxonomy" id="1302690"/>
    <lineage>
        <taxon>Bacteria</taxon>
        <taxon>Pseudomonadati</taxon>
        <taxon>Bacteroidota</taxon>
        <taxon>Chitinophagia</taxon>
        <taxon>Chitinophagales</taxon>
        <taxon>Chitinophagaceae</taxon>
        <taxon>Cnuella</taxon>
    </lineage>
</organism>
<name>A0A1M5EPX7_9BACT</name>
<protein>
    <submittedName>
        <fullName evidence="1">Uncharacterized protein</fullName>
    </submittedName>
</protein>
<dbReference type="Proteomes" id="UP000184368">
    <property type="component" value="Unassembled WGS sequence"/>
</dbReference>
<proteinExistence type="predicted"/>
<evidence type="ECO:0000313" key="1">
    <source>
        <dbReference type="EMBL" id="SHF81092.1"/>
    </source>
</evidence>
<accession>A0A1M5EPX7</accession>